<name>A0A840A265_9CAUL</name>
<proteinExistence type="predicted"/>
<evidence type="ECO:0000313" key="4">
    <source>
        <dbReference type="Proteomes" id="UP000530564"/>
    </source>
</evidence>
<keyword evidence="4" id="KW-1185">Reference proteome</keyword>
<feature type="domain" description="HTH luxR-type" evidence="2">
    <location>
        <begin position="267"/>
        <end position="332"/>
    </location>
</feature>
<dbReference type="InterPro" id="IPR039420">
    <property type="entry name" value="WalR-like"/>
</dbReference>
<sequence>MPDDIPPKSSGPSSEAALNRAITRIYEGVLTLPYTEFKELTLRQLREALPFDSGVWASGAHSTNTIHSVALVDQAPEMLMNYALNWQTHDFVRAAAVAEPGVAFRNEDVMALDDYHRTAIYQEFSSPAGIEHALGVVHADPAADLGEMLFLFRADPTAAYSDAERDQMQLLMPHLATAWRQRQALAAHETSAVLPGRNHAVIDDEGRLQAADSGFSRLLRGAFPDWTGPLLPAEVRAILQPGRSDLAVGGLDFHLMRSPGRSMLSADQRDDQGLTPAEMRVARLFADGASHGEVAAKLGVRPATVRNQLTSIYRKLDIHSKAELARRFPPSGG</sequence>
<dbReference type="InterPro" id="IPR016032">
    <property type="entry name" value="Sig_transdc_resp-reg_C-effctor"/>
</dbReference>
<evidence type="ECO:0000313" key="3">
    <source>
        <dbReference type="EMBL" id="MBB3892394.1"/>
    </source>
</evidence>
<reference evidence="3 4" key="1">
    <citation type="submission" date="2020-08" db="EMBL/GenBank/DDBJ databases">
        <title>Genomic Encyclopedia of Type Strains, Phase IV (KMG-IV): sequencing the most valuable type-strain genomes for metagenomic binning, comparative biology and taxonomic classification.</title>
        <authorList>
            <person name="Goeker M."/>
        </authorList>
    </citation>
    <scope>NUCLEOTIDE SEQUENCE [LARGE SCALE GENOMIC DNA]</scope>
    <source>
        <strain evidence="3 4">DSM 21793</strain>
    </source>
</reference>
<comment type="caution">
    <text evidence="3">The sequence shown here is derived from an EMBL/GenBank/DDBJ whole genome shotgun (WGS) entry which is preliminary data.</text>
</comment>
<dbReference type="SMART" id="SM00421">
    <property type="entry name" value="HTH_LUXR"/>
    <property type="match status" value="1"/>
</dbReference>
<dbReference type="PROSITE" id="PS50043">
    <property type="entry name" value="HTH_LUXR_2"/>
    <property type="match status" value="1"/>
</dbReference>
<dbReference type="Gene3D" id="1.10.10.10">
    <property type="entry name" value="Winged helix-like DNA-binding domain superfamily/Winged helix DNA-binding domain"/>
    <property type="match status" value="1"/>
</dbReference>
<dbReference type="RefSeq" id="WP_183774548.1">
    <property type="nucleotide sequence ID" value="NZ_JACIDK010000004.1"/>
</dbReference>
<protein>
    <submittedName>
        <fullName evidence="3">DNA-binding CsgD family transcriptional regulator</fullName>
    </submittedName>
</protein>
<keyword evidence="1 3" id="KW-0238">DNA-binding</keyword>
<dbReference type="EMBL" id="JACIDK010000004">
    <property type="protein sequence ID" value="MBB3892394.1"/>
    <property type="molecule type" value="Genomic_DNA"/>
</dbReference>
<gene>
    <name evidence="3" type="ORF">GGQ61_003127</name>
</gene>
<organism evidence="3 4">
    <name type="scientific">Phenylobacterium haematophilum</name>
    <dbReference type="NCBI Taxonomy" id="98513"/>
    <lineage>
        <taxon>Bacteria</taxon>
        <taxon>Pseudomonadati</taxon>
        <taxon>Pseudomonadota</taxon>
        <taxon>Alphaproteobacteria</taxon>
        <taxon>Caulobacterales</taxon>
        <taxon>Caulobacteraceae</taxon>
        <taxon>Phenylobacterium</taxon>
    </lineage>
</organism>
<dbReference type="InterPro" id="IPR000792">
    <property type="entry name" value="Tscrpt_reg_LuxR_C"/>
</dbReference>
<dbReference type="InterPro" id="IPR036388">
    <property type="entry name" value="WH-like_DNA-bd_sf"/>
</dbReference>
<dbReference type="CDD" id="cd06170">
    <property type="entry name" value="LuxR_C_like"/>
    <property type="match status" value="1"/>
</dbReference>
<dbReference type="GO" id="GO:0006355">
    <property type="term" value="P:regulation of DNA-templated transcription"/>
    <property type="evidence" value="ECO:0007669"/>
    <property type="project" value="InterPro"/>
</dbReference>
<evidence type="ECO:0000256" key="1">
    <source>
        <dbReference type="ARBA" id="ARBA00023125"/>
    </source>
</evidence>
<dbReference type="GO" id="GO:0003677">
    <property type="term" value="F:DNA binding"/>
    <property type="evidence" value="ECO:0007669"/>
    <property type="project" value="UniProtKB-KW"/>
</dbReference>
<dbReference type="PRINTS" id="PR00038">
    <property type="entry name" value="HTHLUXR"/>
</dbReference>
<accession>A0A840A265</accession>
<dbReference type="AlphaFoldDB" id="A0A840A265"/>
<dbReference type="Pfam" id="PF00196">
    <property type="entry name" value="GerE"/>
    <property type="match status" value="1"/>
</dbReference>
<dbReference type="Proteomes" id="UP000530564">
    <property type="component" value="Unassembled WGS sequence"/>
</dbReference>
<dbReference type="SUPFAM" id="SSF46894">
    <property type="entry name" value="C-terminal effector domain of the bipartite response regulators"/>
    <property type="match status" value="1"/>
</dbReference>
<evidence type="ECO:0000259" key="2">
    <source>
        <dbReference type="PROSITE" id="PS50043"/>
    </source>
</evidence>
<dbReference type="PANTHER" id="PTHR43214">
    <property type="entry name" value="TWO-COMPONENT RESPONSE REGULATOR"/>
    <property type="match status" value="1"/>
</dbReference>